<dbReference type="EMBL" id="VTFR01000002">
    <property type="protein sequence ID" value="TYT35218.1"/>
    <property type="molecule type" value="Genomic_DNA"/>
</dbReference>
<dbReference type="Proteomes" id="UP000323910">
    <property type="component" value="Unassembled WGS sequence"/>
</dbReference>
<organism evidence="1 2">
    <name type="scientific">Lelliottia nimipressuralis</name>
    <dbReference type="NCBI Taxonomy" id="69220"/>
    <lineage>
        <taxon>Bacteria</taxon>
        <taxon>Pseudomonadati</taxon>
        <taxon>Pseudomonadota</taxon>
        <taxon>Gammaproteobacteria</taxon>
        <taxon>Enterobacterales</taxon>
        <taxon>Enterobacteriaceae</taxon>
        <taxon>Lelliottia</taxon>
    </lineage>
</organism>
<name>A0ABY3P7W4_9ENTR</name>
<sequence length="114" mass="12851">MEKTIPFTASIDDSTSYGVKIYEEALAGVWGSIQPFVDASMSQENMLIKNNELKSQLMEEAEIVITPLSRAAKYGIATDKELSALEQWELYTVELNRVNPSCPDWPDIPDKKYC</sequence>
<comment type="caution">
    <text evidence="1">The sequence shown here is derived from an EMBL/GenBank/DDBJ whole genome shotgun (WGS) entry which is preliminary data.</text>
</comment>
<accession>A0ABY3P7W4</accession>
<keyword evidence="2" id="KW-1185">Reference proteome</keyword>
<evidence type="ECO:0000313" key="1">
    <source>
        <dbReference type="EMBL" id="TYT35218.1"/>
    </source>
</evidence>
<evidence type="ECO:0000313" key="2">
    <source>
        <dbReference type="Proteomes" id="UP000323910"/>
    </source>
</evidence>
<proteinExistence type="predicted"/>
<reference evidence="1 2" key="1">
    <citation type="submission" date="2019-08" db="EMBL/GenBank/DDBJ databases">
        <title>The draft genome of Lelliottia nimipressuralis strain CICC 24156.</title>
        <authorList>
            <person name="Wu W."/>
            <person name="Feng Y."/>
            <person name="Zong Z."/>
        </authorList>
    </citation>
    <scope>NUCLEOTIDE SEQUENCE [LARGE SCALE GENOMIC DNA]</scope>
    <source>
        <strain evidence="1 2">CICC 24156</strain>
    </source>
</reference>
<dbReference type="InterPro" id="IPR003458">
    <property type="entry name" value="Phage_T4_Gp38_tail_assem"/>
</dbReference>
<gene>
    <name evidence="1" type="ORF">FZO59_05145</name>
</gene>
<protein>
    <submittedName>
        <fullName evidence="1">Tail fiber assembly protein</fullName>
    </submittedName>
</protein>
<dbReference type="Pfam" id="PF02413">
    <property type="entry name" value="Caudo_TAP"/>
    <property type="match status" value="1"/>
</dbReference>